<evidence type="ECO:0000313" key="2">
    <source>
        <dbReference type="Proteomes" id="UP000800235"/>
    </source>
</evidence>
<sequence length="823" mass="92519">MSSGRIAGPQAQVDLALTSQIVGRGVTKLLKKALDYNSVAPDTVQSISVLERLTPLCDSYRRVISSAGASTTKPDSKSTLRWWAESATHVIREVGLGSNYTLEALLHMRAGENVLGLLSCLGPLMGDDKLVDHVGSICSDQSIDNVNTPGRNQIKALKSSLDPFFESLRVPEAMSDWDSMFRSMTLSEQKRSSGIFVPSDLPSLLENIRVLKQEDAATVLNVYGLKAAPWIAFYCRTMLDLNICLVYDVEETATDSVVQKGTDIVEERGKVGIGTVAVLYGCDSYSEAKVFFYLNSSEDATTLNHRGAPKDFIRPFESPASITHKSYPEVLISRMDSLLSPSRPIYHCHDKSFLLSHFPWILSSPIHQPISHFVAAHTMQNILNYTNHLDASRTRKVPDGFLTYFRDALQEIQRRGLAILETLGFCPRDLEFYQKQYHHINPHLNQSVRTGEIPNLPGLVDIDRDIDGGTFNQPVVARYLHPLFWDKLDVLCGDCVTERLKELEREDQKTHRHKHHTPIIPRRKSPPNPDGLFRRVFLCALHQACFGSETYVAEEPPDNRLFYVLQNAIKIASVLAFTNWNDKTDTSTLCAKFYSDEICDPGFLISAKDLLNADPYLSQQPLIHEAIAMTTTLEKSEVLAWPWSQGWIGLQLPGKVVLRHLACAPNVDNPVLKGCLMTFHAGHIDVRDEGYVNIFFEAPDPALDANPSGKKLHHFRFESSQNRSIRPKDEYSIQVQTKFVVKDKMARCSTECVYEAYVMPISPNFIAKAIYEGIVTKACSQPTTTAIGNGENQGFYRDPFNWFRWHPVSPYRESMKVLKKGYT</sequence>
<name>A0A9P4NH37_9PEZI</name>
<comment type="caution">
    <text evidence="1">The sequence shown here is derived from an EMBL/GenBank/DDBJ whole genome shotgun (WGS) entry which is preliminary data.</text>
</comment>
<organism evidence="1 2">
    <name type="scientific">Tothia fuscella</name>
    <dbReference type="NCBI Taxonomy" id="1048955"/>
    <lineage>
        <taxon>Eukaryota</taxon>
        <taxon>Fungi</taxon>
        <taxon>Dikarya</taxon>
        <taxon>Ascomycota</taxon>
        <taxon>Pezizomycotina</taxon>
        <taxon>Dothideomycetes</taxon>
        <taxon>Pleosporomycetidae</taxon>
        <taxon>Venturiales</taxon>
        <taxon>Cylindrosympodiaceae</taxon>
        <taxon>Tothia</taxon>
    </lineage>
</organism>
<accession>A0A9P4NH37</accession>
<dbReference type="EMBL" id="MU007106">
    <property type="protein sequence ID" value="KAF2420766.1"/>
    <property type="molecule type" value="Genomic_DNA"/>
</dbReference>
<dbReference type="AlphaFoldDB" id="A0A9P4NH37"/>
<evidence type="ECO:0000313" key="1">
    <source>
        <dbReference type="EMBL" id="KAF2420766.1"/>
    </source>
</evidence>
<keyword evidence="2" id="KW-1185">Reference proteome</keyword>
<gene>
    <name evidence="1" type="ORF">EJ08DRAFT_665490</name>
</gene>
<protein>
    <submittedName>
        <fullName evidence="1">Uncharacterized protein</fullName>
    </submittedName>
</protein>
<reference evidence="1" key="1">
    <citation type="journal article" date="2020" name="Stud. Mycol.">
        <title>101 Dothideomycetes genomes: a test case for predicting lifestyles and emergence of pathogens.</title>
        <authorList>
            <person name="Haridas S."/>
            <person name="Albert R."/>
            <person name="Binder M."/>
            <person name="Bloem J."/>
            <person name="Labutti K."/>
            <person name="Salamov A."/>
            <person name="Andreopoulos B."/>
            <person name="Baker S."/>
            <person name="Barry K."/>
            <person name="Bills G."/>
            <person name="Bluhm B."/>
            <person name="Cannon C."/>
            <person name="Castanera R."/>
            <person name="Culley D."/>
            <person name="Daum C."/>
            <person name="Ezra D."/>
            <person name="Gonzalez J."/>
            <person name="Henrissat B."/>
            <person name="Kuo A."/>
            <person name="Liang C."/>
            <person name="Lipzen A."/>
            <person name="Lutzoni F."/>
            <person name="Magnuson J."/>
            <person name="Mondo S."/>
            <person name="Nolan M."/>
            <person name="Ohm R."/>
            <person name="Pangilinan J."/>
            <person name="Park H.-J."/>
            <person name="Ramirez L."/>
            <person name="Alfaro M."/>
            <person name="Sun H."/>
            <person name="Tritt A."/>
            <person name="Yoshinaga Y."/>
            <person name="Zwiers L.-H."/>
            <person name="Turgeon B."/>
            <person name="Goodwin S."/>
            <person name="Spatafora J."/>
            <person name="Crous P."/>
            <person name="Grigoriev I."/>
        </authorList>
    </citation>
    <scope>NUCLEOTIDE SEQUENCE</scope>
    <source>
        <strain evidence="1">CBS 130266</strain>
    </source>
</reference>
<dbReference type="OrthoDB" id="3940987at2759"/>
<proteinExistence type="predicted"/>
<dbReference type="Proteomes" id="UP000800235">
    <property type="component" value="Unassembled WGS sequence"/>
</dbReference>